<accession>A0A7E5A0U1</accession>
<dbReference type="AlphaFoldDB" id="A0A7E5A0U1"/>
<proteinExistence type="predicted"/>
<organism evidence="1 2">
    <name type="scientific">Panagrellus redivivus</name>
    <name type="common">Microworm</name>
    <dbReference type="NCBI Taxonomy" id="6233"/>
    <lineage>
        <taxon>Eukaryota</taxon>
        <taxon>Metazoa</taxon>
        <taxon>Ecdysozoa</taxon>
        <taxon>Nematoda</taxon>
        <taxon>Chromadorea</taxon>
        <taxon>Rhabditida</taxon>
        <taxon>Tylenchina</taxon>
        <taxon>Panagrolaimomorpha</taxon>
        <taxon>Panagrolaimoidea</taxon>
        <taxon>Panagrolaimidae</taxon>
        <taxon>Panagrellus</taxon>
    </lineage>
</organism>
<sequence>MMFRLYRHDTYIRDGARLGQLSAKVVVIDVSTLDALSTKCRDASLLNETIKMQHDMHHSMRPPAAQFVVEASKAPPSSRLKLNPGRDSELTETGFCVRRCDTVAIQFSLEFSCSAIRINHNVSVVECIDIP</sequence>
<reference evidence="1" key="1">
    <citation type="journal article" date="2013" name="Genetics">
        <title>The draft genome and transcriptome of Panagrellus redivivus are shaped by the harsh demands of a free-living lifestyle.</title>
        <authorList>
            <person name="Srinivasan J."/>
            <person name="Dillman A.R."/>
            <person name="Macchietto M.G."/>
            <person name="Heikkinen L."/>
            <person name="Lakso M."/>
            <person name="Fracchia K.M."/>
            <person name="Antoshechkin I."/>
            <person name="Mortazavi A."/>
            <person name="Wong G."/>
            <person name="Sternberg P.W."/>
        </authorList>
    </citation>
    <scope>NUCLEOTIDE SEQUENCE [LARGE SCALE GENOMIC DNA]</scope>
    <source>
        <strain evidence="1">MT8872</strain>
    </source>
</reference>
<reference evidence="2" key="2">
    <citation type="submission" date="2020-10" db="UniProtKB">
        <authorList>
            <consortium name="WormBaseParasite"/>
        </authorList>
    </citation>
    <scope>IDENTIFICATION</scope>
</reference>
<dbReference type="WBParaSite" id="Pan_g6913.t1">
    <property type="protein sequence ID" value="Pan_g6913.t1"/>
    <property type="gene ID" value="Pan_g6913"/>
</dbReference>
<keyword evidence="1" id="KW-1185">Reference proteome</keyword>
<evidence type="ECO:0000313" key="2">
    <source>
        <dbReference type="WBParaSite" id="Pan_g6913.t1"/>
    </source>
</evidence>
<evidence type="ECO:0000313" key="1">
    <source>
        <dbReference type="Proteomes" id="UP000492821"/>
    </source>
</evidence>
<dbReference type="Proteomes" id="UP000492821">
    <property type="component" value="Unassembled WGS sequence"/>
</dbReference>
<protein>
    <submittedName>
        <fullName evidence="2">Uncharacterized protein</fullName>
    </submittedName>
</protein>
<name>A0A7E5A0U1_PANRE</name>